<evidence type="ECO:0000313" key="3">
    <source>
        <dbReference type="Proteomes" id="UP000299102"/>
    </source>
</evidence>
<name>A0A4C1XWK7_EUMVA</name>
<accession>A0A4C1XWK7</accession>
<comment type="caution">
    <text evidence="2">The sequence shown here is derived from an EMBL/GenBank/DDBJ whole genome shotgun (WGS) entry which is preliminary data.</text>
</comment>
<feature type="region of interest" description="Disordered" evidence="1">
    <location>
        <begin position="95"/>
        <end position="114"/>
    </location>
</feature>
<dbReference type="AlphaFoldDB" id="A0A4C1XWK7"/>
<evidence type="ECO:0000313" key="2">
    <source>
        <dbReference type="EMBL" id="GBP66525.1"/>
    </source>
</evidence>
<evidence type="ECO:0000256" key="1">
    <source>
        <dbReference type="SAM" id="MobiDB-lite"/>
    </source>
</evidence>
<feature type="region of interest" description="Disordered" evidence="1">
    <location>
        <begin position="1"/>
        <end position="29"/>
    </location>
</feature>
<reference evidence="2 3" key="1">
    <citation type="journal article" date="2019" name="Commun. Biol.">
        <title>The bagworm genome reveals a unique fibroin gene that provides high tensile strength.</title>
        <authorList>
            <person name="Kono N."/>
            <person name="Nakamura H."/>
            <person name="Ohtoshi R."/>
            <person name="Tomita M."/>
            <person name="Numata K."/>
            <person name="Arakawa K."/>
        </authorList>
    </citation>
    <scope>NUCLEOTIDE SEQUENCE [LARGE SCALE GENOMIC DNA]</scope>
</reference>
<sequence>MLDRRSRADSNNSGPAAVTSRANELAGARGPAAALIYRISRKLTSARIERKKNADSNRYFSVVRHSSMLRELEWKTRAGPANGIIAEREIARYQEEGNRSKLTRAKSRPKADIT</sequence>
<dbReference type="Proteomes" id="UP000299102">
    <property type="component" value="Unassembled WGS sequence"/>
</dbReference>
<keyword evidence="3" id="KW-1185">Reference proteome</keyword>
<proteinExistence type="predicted"/>
<protein>
    <submittedName>
        <fullName evidence="2">Uncharacterized protein</fullName>
    </submittedName>
</protein>
<dbReference type="EMBL" id="BGZK01000959">
    <property type="protein sequence ID" value="GBP66525.1"/>
    <property type="molecule type" value="Genomic_DNA"/>
</dbReference>
<gene>
    <name evidence="2" type="ORF">EVAR_54019_1</name>
</gene>
<organism evidence="2 3">
    <name type="scientific">Eumeta variegata</name>
    <name type="common">Bagworm moth</name>
    <name type="synonym">Eumeta japonica</name>
    <dbReference type="NCBI Taxonomy" id="151549"/>
    <lineage>
        <taxon>Eukaryota</taxon>
        <taxon>Metazoa</taxon>
        <taxon>Ecdysozoa</taxon>
        <taxon>Arthropoda</taxon>
        <taxon>Hexapoda</taxon>
        <taxon>Insecta</taxon>
        <taxon>Pterygota</taxon>
        <taxon>Neoptera</taxon>
        <taxon>Endopterygota</taxon>
        <taxon>Lepidoptera</taxon>
        <taxon>Glossata</taxon>
        <taxon>Ditrysia</taxon>
        <taxon>Tineoidea</taxon>
        <taxon>Psychidae</taxon>
        <taxon>Oiketicinae</taxon>
        <taxon>Eumeta</taxon>
    </lineage>
</organism>